<protein>
    <submittedName>
        <fullName evidence="1">Uncharacterized protein</fullName>
    </submittedName>
</protein>
<name>A0A2Z6P5W0_TRISU</name>
<sequence>MPELKSEQEPKSLYDLISEEYTERPILDDWTPEEESNDDSTNIDLKSRKIRRWRKESDARYLKLSRNLSVSIDLTI</sequence>
<dbReference type="Proteomes" id="UP000242715">
    <property type="component" value="Unassembled WGS sequence"/>
</dbReference>
<keyword evidence="2" id="KW-1185">Reference proteome</keyword>
<proteinExistence type="predicted"/>
<organism evidence="1 2">
    <name type="scientific">Trifolium subterraneum</name>
    <name type="common">Subterranean clover</name>
    <dbReference type="NCBI Taxonomy" id="3900"/>
    <lineage>
        <taxon>Eukaryota</taxon>
        <taxon>Viridiplantae</taxon>
        <taxon>Streptophyta</taxon>
        <taxon>Embryophyta</taxon>
        <taxon>Tracheophyta</taxon>
        <taxon>Spermatophyta</taxon>
        <taxon>Magnoliopsida</taxon>
        <taxon>eudicotyledons</taxon>
        <taxon>Gunneridae</taxon>
        <taxon>Pentapetalae</taxon>
        <taxon>rosids</taxon>
        <taxon>fabids</taxon>
        <taxon>Fabales</taxon>
        <taxon>Fabaceae</taxon>
        <taxon>Papilionoideae</taxon>
        <taxon>50 kb inversion clade</taxon>
        <taxon>NPAAA clade</taxon>
        <taxon>Hologalegina</taxon>
        <taxon>IRL clade</taxon>
        <taxon>Trifolieae</taxon>
        <taxon>Trifolium</taxon>
    </lineage>
</organism>
<reference evidence="2" key="1">
    <citation type="journal article" date="2017" name="Front. Plant Sci.">
        <title>Climate Clever Clovers: New Paradigm to Reduce the Environmental Footprint of Ruminants by Breeding Low Methanogenic Forages Utilizing Haplotype Variation.</title>
        <authorList>
            <person name="Kaur P."/>
            <person name="Appels R."/>
            <person name="Bayer P.E."/>
            <person name="Keeble-Gagnere G."/>
            <person name="Wang J."/>
            <person name="Hirakawa H."/>
            <person name="Shirasawa K."/>
            <person name="Vercoe P."/>
            <person name="Stefanova K."/>
            <person name="Durmic Z."/>
            <person name="Nichols P."/>
            <person name="Revell C."/>
            <person name="Isobe S.N."/>
            <person name="Edwards D."/>
            <person name="Erskine W."/>
        </authorList>
    </citation>
    <scope>NUCLEOTIDE SEQUENCE [LARGE SCALE GENOMIC DNA]</scope>
    <source>
        <strain evidence="2">cv. Daliak</strain>
    </source>
</reference>
<accession>A0A2Z6P5W0</accession>
<dbReference type="AlphaFoldDB" id="A0A2Z6P5W0"/>
<dbReference type="EMBL" id="DF974051">
    <property type="protein sequence ID" value="GAU44540.1"/>
    <property type="molecule type" value="Genomic_DNA"/>
</dbReference>
<gene>
    <name evidence="1" type="ORF">TSUD_335220</name>
</gene>
<evidence type="ECO:0000313" key="1">
    <source>
        <dbReference type="EMBL" id="GAU44540.1"/>
    </source>
</evidence>
<evidence type="ECO:0000313" key="2">
    <source>
        <dbReference type="Proteomes" id="UP000242715"/>
    </source>
</evidence>